<dbReference type="Pfam" id="PF02214">
    <property type="entry name" value="BTB_2"/>
    <property type="match status" value="1"/>
</dbReference>
<dbReference type="PANTHER" id="PTHR11145:SF8">
    <property type="entry name" value="RE57120P"/>
    <property type="match status" value="1"/>
</dbReference>
<evidence type="ECO:0000313" key="7">
    <source>
        <dbReference type="Proteomes" id="UP000663829"/>
    </source>
</evidence>
<dbReference type="EMBL" id="CAJOBA010001250">
    <property type="protein sequence ID" value="CAF3585009.1"/>
    <property type="molecule type" value="Genomic_DNA"/>
</dbReference>
<evidence type="ECO:0000259" key="1">
    <source>
        <dbReference type="PROSITE" id="PS50097"/>
    </source>
</evidence>
<dbReference type="PROSITE" id="PS51886">
    <property type="entry name" value="TLDC"/>
    <property type="match status" value="1"/>
</dbReference>
<evidence type="ECO:0000313" key="6">
    <source>
        <dbReference type="EMBL" id="CAF3669536.1"/>
    </source>
</evidence>
<organism evidence="4 7">
    <name type="scientific">Didymodactylos carnosus</name>
    <dbReference type="NCBI Taxonomy" id="1234261"/>
    <lineage>
        <taxon>Eukaryota</taxon>
        <taxon>Metazoa</taxon>
        <taxon>Spiralia</taxon>
        <taxon>Gnathifera</taxon>
        <taxon>Rotifera</taxon>
        <taxon>Eurotatoria</taxon>
        <taxon>Bdelloidea</taxon>
        <taxon>Philodinida</taxon>
        <taxon>Philodinidae</taxon>
        <taxon>Didymodactylos</taxon>
    </lineage>
</organism>
<dbReference type="Proteomes" id="UP000682733">
    <property type="component" value="Unassembled WGS sequence"/>
</dbReference>
<dbReference type="SUPFAM" id="SSF54695">
    <property type="entry name" value="POZ domain"/>
    <property type="match status" value="1"/>
</dbReference>
<dbReference type="AlphaFoldDB" id="A0A813YGH1"/>
<dbReference type="SMART" id="SM00584">
    <property type="entry name" value="TLDc"/>
    <property type="match status" value="1"/>
</dbReference>
<feature type="domain" description="TLDc" evidence="2">
    <location>
        <begin position="152"/>
        <end position="322"/>
    </location>
</feature>
<dbReference type="Pfam" id="PF07534">
    <property type="entry name" value="TLD"/>
    <property type="match status" value="1"/>
</dbReference>
<evidence type="ECO:0000259" key="2">
    <source>
        <dbReference type="PROSITE" id="PS51886"/>
    </source>
</evidence>
<dbReference type="Proteomes" id="UP000677228">
    <property type="component" value="Unassembled WGS sequence"/>
</dbReference>
<evidence type="ECO:0000313" key="5">
    <source>
        <dbReference type="EMBL" id="CAF3585009.1"/>
    </source>
</evidence>
<feature type="domain" description="BTB" evidence="1">
    <location>
        <begin position="44"/>
        <end position="116"/>
    </location>
</feature>
<dbReference type="PROSITE" id="PS50097">
    <property type="entry name" value="BTB"/>
    <property type="match status" value="1"/>
</dbReference>
<dbReference type="PANTHER" id="PTHR11145">
    <property type="entry name" value="BTB/POZ DOMAIN-CONTAINING ADAPTER FOR CUL3-MEDIATED RHOA DEGRADATION PROTEIN FAMILY MEMBER"/>
    <property type="match status" value="1"/>
</dbReference>
<dbReference type="EMBL" id="CAJNOK010001250">
    <property type="protein sequence ID" value="CAF0801648.1"/>
    <property type="molecule type" value="Genomic_DNA"/>
</dbReference>
<dbReference type="GO" id="GO:0051260">
    <property type="term" value="P:protein homooligomerization"/>
    <property type="evidence" value="ECO:0007669"/>
    <property type="project" value="InterPro"/>
</dbReference>
<proteinExistence type="predicted"/>
<sequence length="323" mass="37325">MSKSLLLKQCEELSHLLISIKKNIEILPNELSPSSLLKKETIIHDDVVMLNVGGREFQTTIRTLTKEKPNTFFTELFAREWESEKDARGRLFVDRNSDLFAEILDYMRTGEFILPEEERLRKRLITEVKFYRLNTLFDILTVPDKKFQGGTTLLNIQQQQKLNEFYGVKNQNWQMIYKATRDGFNAKDFHRLCDKEDETMTVIKSIKSYLFGGYSPQSWSPSGTYSIAPNSFLFLLTNSYGNQPTKFTSHQHFNSNAVYNYADHGPAFGEGADLRIQSESNTNTNSYTNFPSTYMDTLGHGQNTFTGERNFQTSDIEVFKLLI</sequence>
<keyword evidence="7" id="KW-1185">Reference proteome</keyword>
<evidence type="ECO:0000313" key="4">
    <source>
        <dbReference type="EMBL" id="CAF0883925.1"/>
    </source>
</evidence>
<dbReference type="InterPro" id="IPR045068">
    <property type="entry name" value="BACURD1-3"/>
</dbReference>
<name>A0A813YGH1_9BILA</name>
<dbReference type="OrthoDB" id="25620at2759"/>
<dbReference type="SMART" id="SM00225">
    <property type="entry name" value="BTB"/>
    <property type="match status" value="1"/>
</dbReference>
<dbReference type="Gene3D" id="3.30.710.10">
    <property type="entry name" value="Potassium Channel Kv1.1, Chain A"/>
    <property type="match status" value="1"/>
</dbReference>
<dbReference type="EMBL" id="CAJOBC010001290">
    <property type="protein sequence ID" value="CAF3669536.1"/>
    <property type="molecule type" value="Genomic_DNA"/>
</dbReference>
<dbReference type="InterPro" id="IPR006571">
    <property type="entry name" value="TLDc_dom"/>
</dbReference>
<accession>A0A813YGH1</accession>
<dbReference type="InterPro" id="IPR011333">
    <property type="entry name" value="SKP1/BTB/POZ_sf"/>
</dbReference>
<gene>
    <name evidence="4" type="ORF">GPM918_LOCUS7758</name>
    <name evidence="3" type="ORF">OVA965_LOCUS4677</name>
    <name evidence="6" type="ORF">SRO942_LOCUS7758</name>
    <name evidence="5" type="ORF">TMI583_LOCUS4675</name>
</gene>
<reference evidence="4" key="1">
    <citation type="submission" date="2021-02" db="EMBL/GenBank/DDBJ databases">
        <authorList>
            <person name="Nowell W R."/>
        </authorList>
    </citation>
    <scope>NUCLEOTIDE SEQUENCE</scope>
</reference>
<evidence type="ECO:0008006" key="8">
    <source>
        <dbReference type="Google" id="ProtNLM"/>
    </source>
</evidence>
<dbReference type="InterPro" id="IPR003131">
    <property type="entry name" value="T1-type_BTB"/>
</dbReference>
<evidence type="ECO:0000313" key="3">
    <source>
        <dbReference type="EMBL" id="CAF0801648.1"/>
    </source>
</evidence>
<protein>
    <recommendedName>
        <fullName evidence="8">BTB domain-containing protein</fullName>
    </recommendedName>
</protein>
<dbReference type="Proteomes" id="UP000681722">
    <property type="component" value="Unassembled WGS sequence"/>
</dbReference>
<dbReference type="EMBL" id="CAJNOQ010001290">
    <property type="protein sequence ID" value="CAF0883925.1"/>
    <property type="molecule type" value="Genomic_DNA"/>
</dbReference>
<comment type="caution">
    <text evidence="4">The sequence shown here is derived from an EMBL/GenBank/DDBJ whole genome shotgun (WGS) entry which is preliminary data.</text>
</comment>
<dbReference type="CDD" id="cd18316">
    <property type="entry name" value="BTB_POZ_KCTD-like"/>
    <property type="match status" value="1"/>
</dbReference>
<dbReference type="InterPro" id="IPR000210">
    <property type="entry name" value="BTB/POZ_dom"/>
</dbReference>
<dbReference type="Proteomes" id="UP000663829">
    <property type="component" value="Unassembled WGS sequence"/>
</dbReference>